<reference evidence="7" key="1">
    <citation type="submission" date="2021-02" db="EMBL/GenBank/DDBJ databases">
        <authorList>
            <person name="Nowell W R."/>
        </authorList>
    </citation>
    <scope>NUCLEOTIDE SEQUENCE</scope>
</reference>
<dbReference type="Pfam" id="PF13445">
    <property type="entry name" value="zf-RING_UBOX"/>
    <property type="match status" value="1"/>
</dbReference>
<dbReference type="SMART" id="SM00184">
    <property type="entry name" value="RING"/>
    <property type="match status" value="1"/>
</dbReference>
<proteinExistence type="predicted"/>
<gene>
    <name evidence="7" type="ORF">IZO911_LOCUS15994</name>
    <name evidence="8" type="ORF">KXQ929_LOCUS35378</name>
</gene>
<evidence type="ECO:0000256" key="3">
    <source>
        <dbReference type="ARBA" id="ARBA00022833"/>
    </source>
</evidence>
<dbReference type="SUPFAM" id="SSF57850">
    <property type="entry name" value="RING/U-box"/>
    <property type="match status" value="1"/>
</dbReference>
<dbReference type="PROSITE" id="PS50053">
    <property type="entry name" value="UBIQUITIN_2"/>
    <property type="match status" value="1"/>
</dbReference>
<evidence type="ECO:0000313" key="7">
    <source>
        <dbReference type="EMBL" id="CAF0970127.1"/>
    </source>
</evidence>
<dbReference type="GO" id="GO:0008270">
    <property type="term" value="F:zinc ion binding"/>
    <property type="evidence" value="ECO:0007669"/>
    <property type="project" value="UniProtKB-KW"/>
</dbReference>
<keyword evidence="3" id="KW-0862">Zinc</keyword>
<evidence type="ECO:0000259" key="6">
    <source>
        <dbReference type="PROSITE" id="PS50089"/>
    </source>
</evidence>
<dbReference type="EMBL" id="CAJOBB010005120">
    <property type="protein sequence ID" value="CAF4116374.1"/>
    <property type="molecule type" value="Genomic_DNA"/>
</dbReference>
<dbReference type="InterPro" id="IPR029071">
    <property type="entry name" value="Ubiquitin-like_domsf"/>
</dbReference>
<evidence type="ECO:0000256" key="2">
    <source>
        <dbReference type="ARBA" id="ARBA00022771"/>
    </source>
</evidence>
<dbReference type="SMART" id="SM00213">
    <property type="entry name" value="UBQ"/>
    <property type="match status" value="1"/>
</dbReference>
<comment type="caution">
    <text evidence="7">The sequence shown here is derived from an EMBL/GenBank/DDBJ whole genome shotgun (WGS) entry which is preliminary data.</text>
</comment>
<evidence type="ECO:0008006" key="10">
    <source>
        <dbReference type="Google" id="ProtNLM"/>
    </source>
</evidence>
<dbReference type="SUPFAM" id="SSF54236">
    <property type="entry name" value="Ubiquitin-like"/>
    <property type="match status" value="1"/>
</dbReference>
<dbReference type="CDD" id="cd17039">
    <property type="entry name" value="Ubl_ubiquitin_like"/>
    <property type="match status" value="1"/>
</dbReference>
<dbReference type="PANTHER" id="PTHR25464">
    <property type="entry name" value="TRIPARTITE MOTIF-CONTAINING PROTEIN 2-LIKE PROTEIN"/>
    <property type="match status" value="1"/>
</dbReference>
<dbReference type="Proteomes" id="UP000663868">
    <property type="component" value="Unassembled WGS sequence"/>
</dbReference>
<dbReference type="Gene3D" id="3.30.40.10">
    <property type="entry name" value="Zinc/RING finger domain, C3HC4 (zinc finger)"/>
    <property type="match status" value="1"/>
</dbReference>
<evidence type="ECO:0000313" key="9">
    <source>
        <dbReference type="Proteomes" id="UP000663860"/>
    </source>
</evidence>
<dbReference type="EMBL" id="CAJNOE010000141">
    <property type="protein sequence ID" value="CAF0970127.1"/>
    <property type="molecule type" value="Genomic_DNA"/>
</dbReference>
<dbReference type="InterPro" id="IPR027370">
    <property type="entry name" value="Znf-RING_euk"/>
</dbReference>
<dbReference type="InterPro" id="IPR013083">
    <property type="entry name" value="Znf_RING/FYVE/PHD"/>
</dbReference>
<keyword evidence="1" id="KW-0479">Metal-binding</keyword>
<dbReference type="PANTHER" id="PTHR25464:SF2">
    <property type="entry name" value="RING-TYPE DOMAIN-CONTAINING PROTEIN"/>
    <property type="match status" value="1"/>
</dbReference>
<accession>A0A814EJV0</accession>
<evidence type="ECO:0000256" key="1">
    <source>
        <dbReference type="ARBA" id="ARBA00022723"/>
    </source>
</evidence>
<protein>
    <recommendedName>
        <fullName evidence="10">RING-type domain-containing protein</fullName>
    </recommendedName>
</protein>
<dbReference type="InterPro" id="IPR001841">
    <property type="entry name" value="Znf_RING"/>
</dbReference>
<evidence type="ECO:0000259" key="5">
    <source>
        <dbReference type="PROSITE" id="PS50053"/>
    </source>
</evidence>
<evidence type="ECO:0000313" key="8">
    <source>
        <dbReference type="EMBL" id="CAF4116374.1"/>
    </source>
</evidence>
<dbReference type="Proteomes" id="UP000663860">
    <property type="component" value="Unassembled WGS sequence"/>
</dbReference>
<feature type="domain" description="RING-type" evidence="6">
    <location>
        <begin position="13"/>
        <end position="54"/>
    </location>
</feature>
<dbReference type="PROSITE" id="PS50089">
    <property type="entry name" value="ZF_RING_2"/>
    <property type="match status" value="1"/>
</dbReference>
<feature type="domain" description="Ubiquitin-like" evidence="5">
    <location>
        <begin position="280"/>
        <end position="355"/>
    </location>
</feature>
<dbReference type="Pfam" id="PF11976">
    <property type="entry name" value="Rad60-SLD"/>
    <property type="match status" value="1"/>
</dbReference>
<organism evidence="7 9">
    <name type="scientific">Adineta steineri</name>
    <dbReference type="NCBI Taxonomy" id="433720"/>
    <lineage>
        <taxon>Eukaryota</taxon>
        <taxon>Metazoa</taxon>
        <taxon>Spiralia</taxon>
        <taxon>Gnathifera</taxon>
        <taxon>Rotifera</taxon>
        <taxon>Eurotatoria</taxon>
        <taxon>Bdelloidea</taxon>
        <taxon>Adinetida</taxon>
        <taxon>Adinetidae</taxon>
        <taxon>Adineta</taxon>
    </lineage>
</organism>
<sequence length="355" mass="41997">MANLYQIENLLQCSICLHRFQIPKVLECQHTFCYTCLQNIYDSEHQILVCPICQRTIKLTEAIDELPDNILLINLMKIQPIKGKCSSCQKIDTLAICEYCQCTKCTDCNEKHVNDMRKLLEIKLNELEKTNQNEFKVPIHNYFKIKRNEINNQFQLIRQEHHSNLFQKQMHILEQLELQEQSFIKQIENDFQLLEQMKLDVINRNIDINSKTESELLNVLTKASDIQKCLTEKLTQYYLYVNSCEIILQYDEDQTNAINHLCDSLQLNISGRNSVSSEFINITLRTFLNQEYQYRISLGKTIYELKEIFSKQVNLDPKKILLTKFDNYTDELEDDRTLKSYEFNSTSILMVCLRK</sequence>
<dbReference type="PROSITE" id="PS00518">
    <property type="entry name" value="ZF_RING_1"/>
    <property type="match status" value="1"/>
</dbReference>
<evidence type="ECO:0000256" key="4">
    <source>
        <dbReference type="PROSITE-ProRule" id="PRU00175"/>
    </source>
</evidence>
<name>A0A814EJV0_9BILA</name>
<dbReference type="AlphaFoldDB" id="A0A814EJV0"/>
<keyword evidence="2 4" id="KW-0863">Zinc-finger</keyword>
<dbReference type="InterPro" id="IPR017907">
    <property type="entry name" value="Znf_RING_CS"/>
</dbReference>
<dbReference type="Gene3D" id="3.10.20.90">
    <property type="entry name" value="Phosphatidylinositol 3-kinase Catalytic Subunit, Chain A, domain 1"/>
    <property type="match status" value="1"/>
</dbReference>
<dbReference type="InterPro" id="IPR000626">
    <property type="entry name" value="Ubiquitin-like_dom"/>
</dbReference>
<dbReference type="InterPro" id="IPR022617">
    <property type="entry name" value="Rad60/SUMO-like_dom"/>
</dbReference>